<reference evidence="2 3" key="1">
    <citation type="submission" date="2016-05" db="EMBL/GenBank/DDBJ databases">
        <title>A degradative enzymes factory behind the ericoid mycorrhizal symbiosis.</title>
        <authorList>
            <consortium name="DOE Joint Genome Institute"/>
            <person name="Martino E."/>
            <person name="Morin E."/>
            <person name="Grelet G."/>
            <person name="Kuo A."/>
            <person name="Kohler A."/>
            <person name="Daghino S."/>
            <person name="Barry K."/>
            <person name="Choi C."/>
            <person name="Cichocki N."/>
            <person name="Clum A."/>
            <person name="Copeland A."/>
            <person name="Hainaut M."/>
            <person name="Haridas S."/>
            <person name="Labutti K."/>
            <person name="Lindquist E."/>
            <person name="Lipzen A."/>
            <person name="Khouja H.-R."/>
            <person name="Murat C."/>
            <person name="Ohm R."/>
            <person name="Olson A."/>
            <person name="Spatafora J."/>
            <person name="Veneault-Fourrey C."/>
            <person name="Henrissat B."/>
            <person name="Grigoriev I."/>
            <person name="Martin F."/>
            <person name="Perotto S."/>
        </authorList>
    </citation>
    <scope>NUCLEOTIDE SEQUENCE [LARGE SCALE GENOMIC DNA]</scope>
    <source>
        <strain evidence="2 3">UAMH 7357</strain>
    </source>
</reference>
<organism evidence="2 3">
    <name type="scientific">Hyaloscypha hepaticicola</name>
    <dbReference type="NCBI Taxonomy" id="2082293"/>
    <lineage>
        <taxon>Eukaryota</taxon>
        <taxon>Fungi</taxon>
        <taxon>Dikarya</taxon>
        <taxon>Ascomycota</taxon>
        <taxon>Pezizomycotina</taxon>
        <taxon>Leotiomycetes</taxon>
        <taxon>Helotiales</taxon>
        <taxon>Hyaloscyphaceae</taxon>
        <taxon>Hyaloscypha</taxon>
    </lineage>
</organism>
<dbReference type="PANTHER" id="PTHR37048">
    <property type="entry name" value="QUESTIONABLE PROTEIN"/>
    <property type="match status" value="1"/>
</dbReference>
<keyword evidence="1" id="KW-1133">Transmembrane helix</keyword>
<keyword evidence="1" id="KW-0472">Membrane</keyword>
<dbReference type="Proteomes" id="UP000235672">
    <property type="component" value="Unassembled WGS sequence"/>
</dbReference>
<gene>
    <name evidence="2" type="ORF">NA56DRAFT_743451</name>
</gene>
<dbReference type="AlphaFoldDB" id="A0A2J6QLH4"/>
<keyword evidence="3" id="KW-1185">Reference proteome</keyword>
<dbReference type="EMBL" id="KZ613466">
    <property type="protein sequence ID" value="PMD27099.1"/>
    <property type="molecule type" value="Genomic_DNA"/>
</dbReference>
<accession>A0A2J6QLH4</accession>
<dbReference type="STRING" id="1745343.A0A2J6QLH4"/>
<evidence type="ECO:0000313" key="2">
    <source>
        <dbReference type="EMBL" id="PMD27099.1"/>
    </source>
</evidence>
<proteinExistence type="predicted"/>
<name>A0A2J6QLH4_9HELO</name>
<feature type="transmembrane region" description="Helical" evidence="1">
    <location>
        <begin position="299"/>
        <end position="318"/>
    </location>
</feature>
<sequence length="332" mass="37591">MPSTYHRQHAAAGLLPTRAQTNNRTPSLRSGDICRGCIVWLPPKTSHDDAVLCNRDGCCDRSALQEGGYDHPVVVLKIRQRENSTLYGDILCTVVCVTTFQGTPLPLYLDQRLRRPHYRTSIPILPPDTKSLSIHGPEFEKKLFLEKDELKKQSYVKVGHTYEVPASTLTQYSRGRCRAYKKRLTKASYIFLMEELGLVPEVFEETASLFETAENRLHELATTVRLIPNASQTRSTANHSQQFVIPPVYQHSPIYSSQSAPQNTSYGGTETALFLPLSHQRTLPYSSTSEPGDEESLSFVIKCTLAVVVVVLGTFVWWRYSLQRRRVMLPQY</sequence>
<evidence type="ECO:0000256" key="1">
    <source>
        <dbReference type="SAM" id="Phobius"/>
    </source>
</evidence>
<keyword evidence="1" id="KW-0812">Transmembrane</keyword>
<dbReference type="OrthoDB" id="3537171at2759"/>
<dbReference type="PANTHER" id="PTHR37048:SF2">
    <property type="entry name" value="QUESTIONABLE PROTEIN"/>
    <property type="match status" value="1"/>
</dbReference>
<evidence type="ECO:0000313" key="3">
    <source>
        <dbReference type="Proteomes" id="UP000235672"/>
    </source>
</evidence>
<protein>
    <submittedName>
        <fullName evidence="2">Uncharacterized protein</fullName>
    </submittedName>
</protein>